<dbReference type="InterPro" id="IPR044068">
    <property type="entry name" value="CB"/>
</dbReference>
<keyword evidence="9" id="KW-1185">Reference proteome</keyword>
<evidence type="ECO:0000256" key="3">
    <source>
        <dbReference type="ARBA" id="ARBA00023125"/>
    </source>
</evidence>
<evidence type="ECO:0000259" key="6">
    <source>
        <dbReference type="PROSITE" id="PS51898"/>
    </source>
</evidence>
<evidence type="ECO:0000256" key="4">
    <source>
        <dbReference type="ARBA" id="ARBA00023172"/>
    </source>
</evidence>
<dbReference type="PROSITE" id="PS51900">
    <property type="entry name" value="CB"/>
    <property type="match status" value="1"/>
</dbReference>
<dbReference type="GO" id="GO:0003677">
    <property type="term" value="F:DNA binding"/>
    <property type="evidence" value="ECO:0007669"/>
    <property type="project" value="UniProtKB-UniRule"/>
</dbReference>
<dbReference type="GO" id="GO:0015074">
    <property type="term" value="P:DNA integration"/>
    <property type="evidence" value="ECO:0007669"/>
    <property type="project" value="UniProtKB-KW"/>
</dbReference>
<keyword evidence="2" id="KW-0229">DNA integration</keyword>
<dbReference type="GO" id="GO:0006310">
    <property type="term" value="P:DNA recombination"/>
    <property type="evidence" value="ECO:0007669"/>
    <property type="project" value="UniProtKB-KW"/>
</dbReference>
<sequence length="406" mass="46936">MPARRQQEVLKRQFYTWIIYQRDGIWYADGRSGNPFNLGRKSLGSADKNEALVALDELDRRKAVEHNLADRSILEPQNSGLSIKDGRKEYESFIGRAPVAGGTRFSTKKRYRTVLDKFEKFCFKRGISYWNQVNSRVLEQYVTQLAADDYAQASQYLEVTTLKQVVCFLIDRGHLPSTARIKLKLRKPQGTTTYCYSGTEVQAMIERCESIPGLHWLRDVIVFLAFTGLRISELASLRWADLNFEAGLIHLNDEMNLARNHRQREVRRTKSGRSRMLPIHSQLSAVIQELPRNRDGYLLHGPLGGRLKPDTVRNILVRDVLEPLAPRFPATEYGKGFCDGRLHSFRHYFCSRCVANGIPELTIKEWLGHRDSKMVQHYYHLSNTESRRQIEKLSFEDTSREVREVG</sequence>
<name>A0A8E6EW96_9BACT</name>
<dbReference type="Gene3D" id="1.10.443.10">
    <property type="entry name" value="Intergrase catalytic core"/>
    <property type="match status" value="1"/>
</dbReference>
<evidence type="ECO:0000259" key="7">
    <source>
        <dbReference type="PROSITE" id="PS51900"/>
    </source>
</evidence>
<gene>
    <name evidence="8" type="ORF">KIH39_16000</name>
</gene>
<dbReference type="PANTHER" id="PTHR30349:SF64">
    <property type="entry name" value="PROPHAGE INTEGRASE INTD-RELATED"/>
    <property type="match status" value="1"/>
</dbReference>
<dbReference type="RefSeq" id="WP_213494224.1">
    <property type="nucleotide sequence ID" value="NZ_CP074694.1"/>
</dbReference>
<dbReference type="InterPro" id="IPR010998">
    <property type="entry name" value="Integrase_recombinase_N"/>
</dbReference>
<dbReference type="PANTHER" id="PTHR30349">
    <property type="entry name" value="PHAGE INTEGRASE-RELATED"/>
    <property type="match status" value="1"/>
</dbReference>
<dbReference type="InterPro" id="IPR050090">
    <property type="entry name" value="Tyrosine_recombinase_XerCD"/>
</dbReference>
<dbReference type="InterPro" id="IPR002104">
    <property type="entry name" value="Integrase_catalytic"/>
</dbReference>
<dbReference type="EMBL" id="CP074694">
    <property type="protein sequence ID" value="QVL30353.1"/>
    <property type="molecule type" value="Genomic_DNA"/>
</dbReference>
<feature type="domain" description="Core-binding (CB)" evidence="7">
    <location>
        <begin position="81"/>
        <end position="170"/>
    </location>
</feature>
<proteinExistence type="inferred from homology"/>
<keyword evidence="4" id="KW-0233">DNA recombination</keyword>
<dbReference type="InterPro" id="IPR004107">
    <property type="entry name" value="Integrase_SAM-like_N"/>
</dbReference>
<feature type="domain" description="Tyr recombinase" evidence="6">
    <location>
        <begin position="191"/>
        <end position="392"/>
    </location>
</feature>
<keyword evidence="3 5" id="KW-0238">DNA-binding</keyword>
<evidence type="ECO:0000256" key="2">
    <source>
        <dbReference type="ARBA" id="ARBA00022908"/>
    </source>
</evidence>
<accession>A0A8E6EW96</accession>
<dbReference type="Pfam" id="PF00589">
    <property type="entry name" value="Phage_integrase"/>
    <property type="match status" value="1"/>
</dbReference>
<organism evidence="8 9">
    <name type="scientific">Telmatocola sphagniphila</name>
    <dbReference type="NCBI Taxonomy" id="1123043"/>
    <lineage>
        <taxon>Bacteria</taxon>
        <taxon>Pseudomonadati</taxon>
        <taxon>Planctomycetota</taxon>
        <taxon>Planctomycetia</taxon>
        <taxon>Gemmatales</taxon>
        <taxon>Gemmataceae</taxon>
    </lineage>
</organism>
<reference evidence="8" key="1">
    <citation type="submission" date="2021-05" db="EMBL/GenBank/DDBJ databases">
        <title>Complete genome sequence of the cellulolytic planctomycete Telmatocola sphagniphila SP2T and characterization of the first cellulase from planctomycetes.</title>
        <authorList>
            <person name="Rakitin A.L."/>
            <person name="Beletsky A.V."/>
            <person name="Naumoff D.G."/>
            <person name="Kulichevskaya I.S."/>
            <person name="Mardanov A.V."/>
            <person name="Ravin N.V."/>
            <person name="Dedysh S.N."/>
        </authorList>
    </citation>
    <scope>NUCLEOTIDE SEQUENCE</scope>
    <source>
        <strain evidence="8">SP2T</strain>
    </source>
</reference>
<evidence type="ECO:0000313" key="9">
    <source>
        <dbReference type="Proteomes" id="UP000676194"/>
    </source>
</evidence>
<dbReference type="SUPFAM" id="SSF56349">
    <property type="entry name" value="DNA breaking-rejoining enzymes"/>
    <property type="match status" value="1"/>
</dbReference>
<dbReference type="PROSITE" id="PS51898">
    <property type="entry name" value="TYR_RECOMBINASE"/>
    <property type="match status" value="1"/>
</dbReference>
<evidence type="ECO:0000256" key="1">
    <source>
        <dbReference type="ARBA" id="ARBA00008857"/>
    </source>
</evidence>
<dbReference type="AlphaFoldDB" id="A0A8E6EW96"/>
<comment type="similarity">
    <text evidence="1">Belongs to the 'phage' integrase family.</text>
</comment>
<dbReference type="KEGG" id="tsph:KIH39_16000"/>
<dbReference type="Pfam" id="PF02899">
    <property type="entry name" value="Phage_int_SAM_1"/>
    <property type="match status" value="1"/>
</dbReference>
<dbReference type="Proteomes" id="UP000676194">
    <property type="component" value="Chromosome"/>
</dbReference>
<dbReference type="InterPro" id="IPR013762">
    <property type="entry name" value="Integrase-like_cat_sf"/>
</dbReference>
<dbReference type="InterPro" id="IPR011010">
    <property type="entry name" value="DNA_brk_join_enz"/>
</dbReference>
<dbReference type="CDD" id="cd00796">
    <property type="entry name" value="INT_Rci_Hp1_C"/>
    <property type="match status" value="1"/>
</dbReference>
<evidence type="ECO:0000313" key="8">
    <source>
        <dbReference type="EMBL" id="QVL30353.1"/>
    </source>
</evidence>
<dbReference type="Gene3D" id="1.10.150.130">
    <property type="match status" value="1"/>
</dbReference>
<evidence type="ECO:0000256" key="5">
    <source>
        <dbReference type="PROSITE-ProRule" id="PRU01248"/>
    </source>
</evidence>
<protein>
    <submittedName>
        <fullName evidence="8">Site-specific integrase</fullName>
    </submittedName>
</protein>